<dbReference type="Proteomes" id="UP001164963">
    <property type="component" value="Chromosome"/>
</dbReference>
<gene>
    <name evidence="4 6" type="primary">mshB</name>
    <name evidence="6" type="ORF">NEH16_10860</name>
</gene>
<keyword evidence="3 4" id="KW-0862">Zinc</keyword>
<dbReference type="InterPro" id="IPR017810">
    <property type="entry name" value="Mycothiol_biosynthesis_MshB"/>
</dbReference>
<dbReference type="SUPFAM" id="SSF102588">
    <property type="entry name" value="LmbE-like"/>
    <property type="match status" value="1"/>
</dbReference>
<organism evidence="6 7">
    <name type="scientific">Streptomyces drozdowiczii</name>
    <dbReference type="NCBI Taxonomy" id="202862"/>
    <lineage>
        <taxon>Bacteria</taxon>
        <taxon>Bacillati</taxon>
        <taxon>Actinomycetota</taxon>
        <taxon>Actinomycetes</taxon>
        <taxon>Kitasatosporales</taxon>
        <taxon>Streptomycetaceae</taxon>
        <taxon>Streptomyces</taxon>
    </lineage>
</organism>
<comment type="cofactor">
    <cofactor evidence="4">
        <name>Zn(2+)</name>
        <dbReference type="ChEBI" id="CHEBI:29105"/>
    </cofactor>
    <text evidence="4">Binds 1 zinc ion per subunit.</text>
</comment>
<protein>
    <recommendedName>
        <fullName evidence="4">1D-myo-inositol 2-acetamido-2-deoxy-alpha-D-glucopyranoside deacetylase</fullName>
        <shortName evidence="4">GlcNAc-Ins deacetylase</shortName>
        <ecNumber evidence="4">3.5.1.103</ecNumber>
    </recommendedName>
    <alternativeName>
        <fullName evidence="4">N-acetyl-1-D-myo-inositol-2-amino-2-deoxy-alpha-D-glucopyranoside deacetylase</fullName>
    </alternativeName>
</protein>
<dbReference type="RefSeq" id="WP_265541674.1">
    <property type="nucleotide sequence ID" value="NZ_CP098740.1"/>
</dbReference>
<evidence type="ECO:0000256" key="1">
    <source>
        <dbReference type="ARBA" id="ARBA00022723"/>
    </source>
</evidence>
<feature type="binding site" evidence="4">
    <location>
        <position position="18"/>
    </location>
    <ligand>
        <name>Zn(2+)</name>
        <dbReference type="ChEBI" id="CHEBI:29105"/>
    </ligand>
</feature>
<keyword evidence="2 4" id="KW-0378">Hydrolase</keyword>
<dbReference type="EMBL" id="CP098740">
    <property type="protein sequence ID" value="UZK54573.1"/>
    <property type="molecule type" value="Genomic_DNA"/>
</dbReference>
<evidence type="ECO:0000256" key="2">
    <source>
        <dbReference type="ARBA" id="ARBA00022801"/>
    </source>
</evidence>
<dbReference type="InterPro" id="IPR003737">
    <property type="entry name" value="GlcNAc_PI_deacetylase-related"/>
</dbReference>
<dbReference type="PANTHER" id="PTHR12993">
    <property type="entry name" value="N-ACETYLGLUCOSAMINYL-PHOSPHATIDYLINOSITOL DE-N-ACETYLASE-RELATED"/>
    <property type="match status" value="1"/>
</dbReference>
<keyword evidence="7" id="KW-1185">Reference proteome</keyword>
<evidence type="ECO:0000313" key="6">
    <source>
        <dbReference type="EMBL" id="UZK54573.1"/>
    </source>
</evidence>
<comment type="catalytic activity">
    <reaction evidence="4">
        <text>1D-myo-inositol 2-acetamido-2-deoxy-alpha-D-glucopyranoside + H2O = 1D-myo-inositol 2-amino-2-deoxy-alpha-D-glucopyranoside + acetate</text>
        <dbReference type="Rhea" id="RHEA:26180"/>
        <dbReference type="ChEBI" id="CHEBI:15377"/>
        <dbReference type="ChEBI" id="CHEBI:30089"/>
        <dbReference type="ChEBI" id="CHEBI:52442"/>
        <dbReference type="ChEBI" id="CHEBI:58886"/>
        <dbReference type="EC" id="3.5.1.103"/>
    </reaction>
</comment>
<sequence length="299" mass="31673">MTDLPARRLLLVHAHPDDESINNGATMARYAAEGALVTLVTCTLGEEGEIIPPALAHLAADRDDALGPYRSGELAAAMKELGVTDHRFLGGPGRYRDSGMMGAEQNRRPGAFWSADLDEAAGHLVDVIREVRPQVLVTYDPDGGYGHPDHIQAHRVATRAAELAADAAYRPGSGAPHTVAKVYWNRVPRPVAEEGFAALRAEAPDAFPGIAEIGDVPGVVDDDRITTVIDGTGYGEAKTAAMRAHATQIAVQGAYFALSNDLGQPVFTTEYYELVSGTPGAPAGERERDLFAGVPGADR</sequence>
<feature type="binding site" evidence="4">
    <location>
        <position position="15"/>
    </location>
    <ligand>
        <name>Zn(2+)</name>
        <dbReference type="ChEBI" id="CHEBI:29105"/>
    </ligand>
</feature>
<reference evidence="6" key="1">
    <citation type="journal article" date="2022" name="Front. Microbiol.">
        <title>Mirubactin C rescues the lethal effect of cell wall biosynthesis mutations in Bacillus subtilis.</title>
        <authorList>
            <person name="Kepplinger B."/>
            <person name="Wen X."/>
            <person name="Tyler A.R."/>
            <person name="Kim B.Y."/>
            <person name="Brown J."/>
            <person name="Banks P."/>
            <person name="Dashti Y."/>
            <person name="Mackenzie E.S."/>
            <person name="Wills C."/>
            <person name="Kawai Y."/>
            <person name="Waldron K.J."/>
            <person name="Allenby N.E.E."/>
            <person name="Wu L.J."/>
            <person name="Hall M.J."/>
            <person name="Errington J."/>
        </authorList>
    </citation>
    <scope>NUCLEOTIDE SEQUENCE</scope>
    <source>
        <strain evidence="6">MDA8-470</strain>
    </source>
</reference>
<evidence type="ECO:0000256" key="4">
    <source>
        <dbReference type="HAMAP-Rule" id="MF_01696"/>
    </source>
</evidence>
<dbReference type="PANTHER" id="PTHR12993:SF26">
    <property type="entry name" value="1D-MYO-INOSITOL 2-ACETAMIDO-2-DEOXY-ALPHA-D-GLUCOPYRANOSIDE DEACETYLASE"/>
    <property type="match status" value="1"/>
</dbReference>
<evidence type="ECO:0000313" key="7">
    <source>
        <dbReference type="Proteomes" id="UP001164963"/>
    </source>
</evidence>
<keyword evidence="1 4" id="KW-0479">Metal-binding</keyword>
<dbReference type="GO" id="GO:0035595">
    <property type="term" value="F:N-acetylglucosaminylinositol deacetylase activity"/>
    <property type="evidence" value="ECO:0007669"/>
    <property type="project" value="UniProtKB-EC"/>
</dbReference>
<comment type="similarity">
    <text evidence="4">Belongs to the MshB deacetylase family.</text>
</comment>
<comment type="function">
    <text evidence="4">Catalyzes the deacetylation of 1D-myo-inositol 2-acetamido-2-deoxy-alpha-D-glucopyranoside (GlcNAc-Ins) in the mycothiol biosynthesis pathway.</text>
</comment>
<dbReference type="Gene3D" id="3.40.50.10320">
    <property type="entry name" value="LmbE-like"/>
    <property type="match status" value="1"/>
</dbReference>
<dbReference type="EC" id="3.5.1.103" evidence="4"/>
<dbReference type="HAMAP" id="MF_01696">
    <property type="entry name" value="MshB"/>
    <property type="match status" value="1"/>
</dbReference>
<dbReference type="Pfam" id="PF02585">
    <property type="entry name" value="PIG-L"/>
    <property type="match status" value="1"/>
</dbReference>
<accession>A0ABY6PQU1</accession>
<evidence type="ECO:0000256" key="3">
    <source>
        <dbReference type="ARBA" id="ARBA00022833"/>
    </source>
</evidence>
<name>A0ABY6PQU1_9ACTN</name>
<dbReference type="InterPro" id="IPR024078">
    <property type="entry name" value="LmbE-like_dom_sf"/>
</dbReference>
<dbReference type="NCBIfam" id="TIGR03445">
    <property type="entry name" value="mycothiol_MshB"/>
    <property type="match status" value="1"/>
</dbReference>
<feature type="region of interest" description="Disordered" evidence="5">
    <location>
        <begin position="278"/>
        <end position="299"/>
    </location>
</feature>
<proteinExistence type="inferred from homology"/>
<feature type="binding site" evidence="4">
    <location>
        <position position="150"/>
    </location>
    <ligand>
        <name>Zn(2+)</name>
        <dbReference type="ChEBI" id="CHEBI:29105"/>
    </ligand>
</feature>
<evidence type="ECO:0000256" key="5">
    <source>
        <dbReference type="SAM" id="MobiDB-lite"/>
    </source>
</evidence>